<dbReference type="Proteomes" id="UP000316242">
    <property type="component" value="Unassembled WGS sequence"/>
</dbReference>
<evidence type="ECO:0000313" key="2">
    <source>
        <dbReference type="EMBL" id="GEC13740.1"/>
    </source>
</evidence>
<keyword evidence="1" id="KW-1133">Transmembrane helix</keyword>
<reference evidence="2 3" key="1">
    <citation type="submission" date="2019-06" db="EMBL/GenBank/DDBJ databases">
        <title>Whole genome shotgun sequence of Glutamicibacter nicotianae NBRC 14234.</title>
        <authorList>
            <person name="Hosoyama A."/>
            <person name="Uohara A."/>
            <person name="Ohji S."/>
            <person name="Ichikawa N."/>
        </authorList>
    </citation>
    <scope>NUCLEOTIDE SEQUENCE [LARGE SCALE GENOMIC DNA]</scope>
    <source>
        <strain evidence="2 3">NBRC 14234</strain>
    </source>
</reference>
<keyword evidence="1" id="KW-0812">Transmembrane</keyword>
<keyword evidence="1" id="KW-0472">Membrane</keyword>
<sequence>MKQNLRYTLVFACLAAAAVAFVLLDTWLVPAIFGAWAIMILAFFGGKQEEVRPGAADGIDPKAVKEYRKQHPEASIVEAVNAIGS</sequence>
<feature type="transmembrane region" description="Helical" evidence="1">
    <location>
        <begin position="30"/>
        <end position="46"/>
    </location>
</feature>
<organism evidence="2 3">
    <name type="scientific">Glutamicibacter nicotianae</name>
    <name type="common">Arthrobacter nicotianae</name>
    <dbReference type="NCBI Taxonomy" id="37929"/>
    <lineage>
        <taxon>Bacteria</taxon>
        <taxon>Bacillati</taxon>
        <taxon>Actinomycetota</taxon>
        <taxon>Actinomycetes</taxon>
        <taxon>Micrococcales</taxon>
        <taxon>Micrococcaceae</taxon>
        <taxon>Glutamicibacter</taxon>
    </lineage>
</organism>
<protein>
    <submittedName>
        <fullName evidence="2">Uncharacterized protein</fullName>
    </submittedName>
</protein>
<evidence type="ECO:0000256" key="1">
    <source>
        <dbReference type="SAM" id="Phobius"/>
    </source>
</evidence>
<name>A0ABQ0RQE7_GLUNI</name>
<dbReference type="EMBL" id="BJNE01000018">
    <property type="protein sequence ID" value="GEC13740.1"/>
    <property type="molecule type" value="Genomic_DNA"/>
</dbReference>
<accession>A0ABQ0RQE7</accession>
<proteinExistence type="predicted"/>
<feature type="transmembrane region" description="Helical" evidence="1">
    <location>
        <begin position="7"/>
        <end position="24"/>
    </location>
</feature>
<evidence type="ECO:0000313" key="3">
    <source>
        <dbReference type="Proteomes" id="UP000316242"/>
    </source>
</evidence>
<dbReference type="RefSeq" id="WP_141358857.1">
    <property type="nucleotide sequence ID" value="NZ_BAAAWM010000001.1"/>
</dbReference>
<comment type="caution">
    <text evidence="2">The sequence shown here is derived from an EMBL/GenBank/DDBJ whole genome shotgun (WGS) entry which is preliminary data.</text>
</comment>
<keyword evidence="3" id="KW-1185">Reference proteome</keyword>
<gene>
    <name evidence="2" type="ORF">ANI01nite_29430</name>
</gene>